<dbReference type="Pfam" id="PF03732">
    <property type="entry name" value="Retrotrans_gag"/>
    <property type="match status" value="1"/>
</dbReference>
<proteinExistence type="predicted"/>
<keyword evidence="3" id="KW-0695">RNA-directed DNA polymerase</keyword>
<evidence type="ECO:0000313" key="3">
    <source>
        <dbReference type="EMBL" id="GJT32344.1"/>
    </source>
</evidence>
<comment type="caution">
    <text evidence="3">The sequence shown here is derived from an EMBL/GenBank/DDBJ whole genome shotgun (WGS) entry which is preliminary data.</text>
</comment>
<dbReference type="EMBL" id="BQNB010014785">
    <property type="protein sequence ID" value="GJT32344.1"/>
    <property type="molecule type" value="Genomic_DNA"/>
</dbReference>
<evidence type="ECO:0000313" key="4">
    <source>
        <dbReference type="Proteomes" id="UP001151760"/>
    </source>
</evidence>
<feature type="region of interest" description="Disordered" evidence="1">
    <location>
        <begin position="504"/>
        <end position="581"/>
    </location>
</feature>
<feature type="region of interest" description="Disordered" evidence="1">
    <location>
        <begin position="888"/>
        <end position="915"/>
    </location>
</feature>
<sequence length="915" mass="103809">MHTRASPILNYDEPLPEPERTLNRRRRQRNKRVPFDQRNNPPRYLRVVYLPILDINYFRHFLVTLENLYPMDDEPSGRRPCVAPTYRIRDMFKYRDTENEAVRLMMFPLSLTREAKTWLDELNEGTIETWDELRTTFISRLFPPALFDRLLGEIRAFSQHENEYITDAWLRMKEMLRNCHGHNLSKGNIIKIFYYGLNEITQEVLNAVAGGIFLYKTPNQAYQLLEDKVLLKFDWAKNQKTKSSLKKPLLSPLKYKELQSRAKQPTPDLDEDDIPMSREEEAKFMQTFLAKNHQASIQNLETNFNRLTEKQSGRPSGSLSSNTQPNPRGNNSKAYQPPQSRNEHVNAVNKARGAMIHWKSIIEESTFKIWGLITLSWELLLYVEIFNFIVEQFEALSLLTPSDIQHSAAYSDLRVLQIVIMSSATSAVTYTSVYTNSEPDRAFWGADDEEISEGGIPRVIVLGYDGLPMQPAHDPDYMPEPIYPEYIPLEDEHEFLAEEQSLPPVYSPTAESPGYVIESDPEEDPEEYEDDETKDGPVDYPMDGEDDGDNDDGDSSGDDADGEDEDNEDEEEEEHLAPADSAIVVPVMSLITVRPQTSISLPPEAEVERLLTMTTPSPSPSPSPPILLSPPSAGERLVRSMAPPAHSSPLLPSSGCPTQIHTLRIASTQALIDAVTAALPSLPLPPLPPSLYIPPPVDCSRYEVGESSTARPTKGRWIDYGFVSTVDAKERRQGIRDVGYGIRDTWVDPAEAVPEIAPMTVGEVNTRVTELAELHEHDTQDLYALLEDAQDSRSRISQRVDMDSQRVDLLMGDRMTLQETVWMVEEEAYASREAWAHSIGLSQVTHQELQTHRDHVYAHETHLQAHQTQLQLQEMSDMQAELLALQEQHRRAKQPGPEARIPGHQDASGDADSHI</sequence>
<organism evidence="3 4">
    <name type="scientific">Tanacetum coccineum</name>
    <dbReference type="NCBI Taxonomy" id="301880"/>
    <lineage>
        <taxon>Eukaryota</taxon>
        <taxon>Viridiplantae</taxon>
        <taxon>Streptophyta</taxon>
        <taxon>Embryophyta</taxon>
        <taxon>Tracheophyta</taxon>
        <taxon>Spermatophyta</taxon>
        <taxon>Magnoliopsida</taxon>
        <taxon>eudicotyledons</taxon>
        <taxon>Gunneridae</taxon>
        <taxon>Pentapetalae</taxon>
        <taxon>asterids</taxon>
        <taxon>campanulids</taxon>
        <taxon>Asterales</taxon>
        <taxon>Asteraceae</taxon>
        <taxon>Asteroideae</taxon>
        <taxon>Anthemideae</taxon>
        <taxon>Anthemidinae</taxon>
        <taxon>Tanacetum</taxon>
    </lineage>
</organism>
<feature type="domain" description="Retrotransposon gag" evidence="2">
    <location>
        <begin position="106"/>
        <end position="199"/>
    </location>
</feature>
<feature type="compositionally biased region" description="Acidic residues" evidence="1">
    <location>
        <begin position="519"/>
        <end position="533"/>
    </location>
</feature>
<accession>A0ABQ5D019</accession>
<evidence type="ECO:0000259" key="2">
    <source>
        <dbReference type="Pfam" id="PF03732"/>
    </source>
</evidence>
<dbReference type="InterPro" id="IPR005162">
    <property type="entry name" value="Retrotrans_gag_dom"/>
</dbReference>
<reference evidence="3" key="2">
    <citation type="submission" date="2022-01" db="EMBL/GenBank/DDBJ databases">
        <authorList>
            <person name="Yamashiro T."/>
            <person name="Shiraishi A."/>
            <person name="Satake H."/>
            <person name="Nakayama K."/>
        </authorList>
    </citation>
    <scope>NUCLEOTIDE SEQUENCE</scope>
</reference>
<feature type="region of interest" description="Disordered" evidence="1">
    <location>
        <begin position="309"/>
        <end position="344"/>
    </location>
</feature>
<name>A0ABQ5D019_9ASTR</name>
<dbReference type="PANTHER" id="PTHR33223">
    <property type="entry name" value="CCHC-TYPE DOMAIN-CONTAINING PROTEIN"/>
    <property type="match status" value="1"/>
</dbReference>
<reference evidence="3" key="1">
    <citation type="journal article" date="2022" name="Int. J. Mol. Sci.">
        <title>Draft Genome of Tanacetum Coccineum: Genomic Comparison of Closely Related Tanacetum-Family Plants.</title>
        <authorList>
            <person name="Yamashiro T."/>
            <person name="Shiraishi A."/>
            <person name="Nakayama K."/>
            <person name="Satake H."/>
        </authorList>
    </citation>
    <scope>NUCLEOTIDE SEQUENCE</scope>
</reference>
<feature type="compositionally biased region" description="Polar residues" evidence="1">
    <location>
        <begin position="313"/>
        <end position="340"/>
    </location>
</feature>
<feature type="compositionally biased region" description="Basic residues" evidence="1">
    <location>
        <begin position="23"/>
        <end position="32"/>
    </location>
</feature>
<gene>
    <name evidence="3" type="ORF">Tco_0922763</name>
</gene>
<evidence type="ECO:0000256" key="1">
    <source>
        <dbReference type="SAM" id="MobiDB-lite"/>
    </source>
</evidence>
<protein>
    <submittedName>
        <fullName evidence="3">Reverse transcriptase domain-containing protein</fullName>
    </submittedName>
</protein>
<keyword evidence="3" id="KW-0548">Nucleotidyltransferase</keyword>
<keyword evidence="3" id="KW-0808">Transferase</keyword>
<feature type="compositionally biased region" description="Acidic residues" evidence="1">
    <location>
        <begin position="542"/>
        <end position="574"/>
    </location>
</feature>
<dbReference type="GO" id="GO:0003964">
    <property type="term" value="F:RNA-directed DNA polymerase activity"/>
    <property type="evidence" value="ECO:0007669"/>
    <property type="project" value="UniProtKB-KW"/>
</dbReference>
<dbReference type="Proteomes" id="UP001151760">
    <property type="component" value="Unassembled WGS sequence"/>
</dbReference>
<dbReference type="PANTHER" id="PTHR33223:SF11">
    <property type="entry name" value="ELEMENT PROTEIN, PUTATIVE-RELATED"/>
    <property type="match status" value="1"/>
</dbReference>
<keyword evidence="4" id="KW-1185">Reference proteome</keyword>
<feature type="region of interest" description="Disordered" evidence="1">
    <location>
        <begin position="1"/>
        <end position="37"/>
    </location>
</feature>